<dbReference type="CDD" id="cd04435">
    <property type="entry name" value="DEP_fRom2"/>
    <property type="match status" value="1"/>
</dbReference>
<dbReference type="Pfam" id="PF15405">
    <property type="entry name" value="PH_5"/>
    <property type="match status" value="1"/>
</dbReference>
<dbReference type="Gene3D" id="1.20.900.10">
    <property type="entry name" value="Dbl homology (DH) domain"/>
    <property type="match status" value="1"/>
</dbReference>
<dbReference type="InterPro" id="IPR041675">
    <property type="entry name" value="PH_5"/>
</dbReference>
<evidence type="ECO:0000256" key="3">
    <source>
        <dbReference type="SAM" id="MobiDB-lite"/>
    </source>
</evidence>
<feature type="compositionally biased region" description="Polar residues" evidence="3">
    <location>
        <begin position="332"/>
        <end position="344"/>
    </location>
</feature>
<dbReference type="InterPro" id="IPR052233">
    <property type="entry name" value="Rho-type_GEFs"/>
</dbReference>
<dbReference type="InterPro" id="IPR036390">
    <property type="entry name" value="WH_DNA-bd_sf"/>
</dbReference>
<evidence type="ECO:0000256" key="2">
    <source>
        <dbReference type="ARBA" id="ARBA00022658"/>
    </source>
</evidence>
<dbReference type="Pfam" id="PF00780">
    <property type="entry name" value="CNH"/>
    <property type="match status" value="1"/>
</dbReference>
<feature type="region of interest" description="Disordered" evidence="3">
    <location>
        <begin position="912"/>
        <end position="932"/>
    </location>
</feature>
<dbReference type="InterPro" id="IPR011993">
    <property type="entry name" value="PH-like_dom_sf"/>
</dbReference>
<dbReference type="SUPFAM" id="SSF50729">
    <property type="entry name" value="PH domain-like"/>
    <property type="match status" value="1"/>
</dbReference>
<dbReference type="InterPro" id="IPR001180">
    <property type="entry name" value="CNH_dom"/>
</dbReference>
<feature type="region of interest" description="Disordered" evidence="3">
    <location>
        <begin position="510"/>
        <end position="545"/>
    </location>
</feature>
<evidence type="ECO:0000313" key="6">
    <source>
        <dbReference type="EMBL" id="KIO07620.1"/>
    </source>
</evidence>
<dbReference type="FunCoup" id="A0A0C3P3K0">
    <property type="interactions" value="41"/>
</dbReference>
<feature type="compositionally biased region" description="Low complexity" evidence="3">
    <location>
        <begin position="307"/>
        <end position="318"/>
    </location>
</feature>
<dbReference type="InterPro" id="IPR036388">
    <property type="entry name" value="WH-like_DNA-bd_sf"/>
</dbReference>
<dbReference type="SUPFAM" id="SSF46785">
    <property type="entry name" value="Winged helix' DNA-binding domain"/>
    <property type="match status" value="1"/>
</dbReference>
<name>A0A0C3P3K0_PISTI</name>
<dbReference type="PANTHER" id="PTHR46572">
    <property type="entry name" value="RHO1 GDP-GTP EXCHANGE PROTEIN 1-RELATED"/>
    <property type="match status" value="1"/>
</dbReference>
<reference evidence="6 7" key="1">
    <citation type="submission" date="2014-04" db="EMBL/GenBank/DDBJ databases">
        <authorList>
            <consortium name="DOE Joint Genome Institute"/>
            <person name="Kuo A."/>
            <person name="Kohler A."/>
            <person name="Costa M.D."/>
            <person name="Nagy L.G."/>
            <person name="Floudas D."/>
            <person name="Copeland A."/>
            <person name="Barry K.W."/>
            <person name="Cichocki N."/>
            <person name="Veneault-Fourrey C."/>
            <person name="LaButti K."/>
            <person name="Lindquist E.A."/>
            <person name="Lipzen A."/>
            <person name="Lundell T."/>
            <person name="Morin E."/>
            <person name="Murat C."/>
            <person name="Sun H."/>
            <person name="Tunlid A."/>
            <person name="Henrissat B."/>
            <person name="Grigoriev I.V."/>
            <person name="Hibbett D.S."/>
            <person name="Martin F."/>
            <person name="Nordberg H.P."/>
            <person name="Cantor M.N."/>
            <person name="Hua S.X."/>
        </authorList>
    </citation>
    <scope>NUCLEOTIDE SEQUENCE [LARGE SCALE GENOMIC DNA]</scope>
    <source>
        <strain evidence="6 7">Marx 270</strain>
    </source>
</reference>
<dbReference type="HOGENOM" id="CLU_001251_5_0_1"/>
<feature type="compositionally biased region" description="Polar residues" evidence="3">
    <location>
        <begin position="293"/>
        <end position="306"/>
    </location>
</feature>
<dbReference type="GO" id="GO:0035556">
    <property type="term" value="P:intracellular signal transduction"/>
    <property type="evidence" value="ECO:0007669"/>
    <property type="project" value="InterPro"/>
</dbReference>
<accession>A0A0C3P3K0</accession>
<dbReference type="OrthoDB" id="2272012at2759"/>
<dbReference type="CDD" id="cd00160">
    <property type="entry name" value="RhoGEF"/>
    <property type="match status" value="1"/>
</dbReference>
<keyword evidence="2" id="KW-0344">Guanine-nucleotide releasing factor</keyword>
<dbReference type="GO" id="GO:0005085">
    <property type="term" value="F:guanyl-nucleotide exchange factor activity"/>
    <property type="evidence" value="ECO:0007669"/>
    <property type="project" value="UniProtKB-KW"/>
</dbReference>
<dbReference type="PROSITE" id="PS50010">
    <property type="entry name" value="DH_2"/>
    <property type="match status" value="1"/>
</dbReference>
<feature type="domain" description="CNH" evidence="5">
    <location>
        <begin position="1010"/>
        <end position="1305"/>
    </location>
</feature>
<protein>
    <recommendedName>
        <fullName evidence="8">CNH domain-containing protein</fullName>
    </recommendedName>
</protein>
<proteinExistence type="predicted"/>
<feature type="region of interest" description="Disordered" evidence="3">
    <location>
        <begin position="21"/>
        <end position="115"/>
    </location>
</feature>
<feature type="region of interest" description="Disordered" evidence="3">
    <location>
        <begin position="479"/>
        <end position="498"/>
    </location>
</feature>
<dbReference type="Gene3D" id="2.30.29.30">
    <property type="entry name" value="Pleckstrin-homology domain (PH domain)/Phosphotyrosine-binding domain (PTB)"/>
    <property type="match status" value="1"/>
</dbReference>
<dbReference type="InParanoid" id="A0A0C3P3K0"/>
<evidence type="ECO:0000259" key="5">
    <source>
        <dbReference type="PROSITE" id="PS50219"/>
    </source>
</evidence>
<feature type="domain" description="DH" evidence="4">
    <location>
        <begin position="629"/>
        <end position="816"/>
    </location>
</feature>
<dbReference type="Pfam" id="PF00621">
    <property type="entry name" value="RhoGEF"/>
    <property type="match status" value="1"/>
</dbReference>
<feature type="compositionally biased region" description="Polar residues" evidence="3">
    <location>
        <begin position="228"/>
        <end position="249"/>
    </location>
</feature>
<feature type="compositionally biased region" description="Low complexity" evidence="3">
    <location>
        <begin position="66"/>
        <end position="84"/>
    </location>
</feature>
<feature type="region of interest" description="Disordered" evidence="3">
    <location>
        <begin position="224"/>
        <end position="266"/>
    </location>
</feature>
<dbReference type="InterPro" id="IPR000219">
    <property type="entry name" value="DH_dom"/>
</dbReference>
<feature type="region of interest" description="Disordered" evidence="3">
    <location>
        <begin position="285"/>
        <end position="371"/>
    </location>
</feature>
<evidence type="ECO:0008006" key="8">
    <source>
        <dbReference type="Google" id="ProtNLM"/>
    </source>
</evidence>
<reference evidence="7" key="2">
    <citation type="submission" date="2015-01" db="EMBL/GenBank/DDBJ databases">
        <title>Evolutionary Origins and Diversification of the Mycorrhizal Mutualists.</title>
        <authorList>
            <consortium name="DOE Joint Genome Institute"/>
            <consortium name="Mycorrhizal Genomics Consortium"/>
            <person name="Kohler A."/>
            <person name="Kuo A."/>
            <person name="Nagy L.G."/>
            <person name="Floudas D."/>
            <person name="Copeland A."/>
            <person name="Barry K.W."/>
            <person name="Cichocki N."/>
            <person name="Veneault-Fourrey C."/>
            <person name="LaButti K."/>
            <person name="Lindquist E.A."/>
            <person name="Lipzen A."/>
            <person name="Lundell T."/>
            <person name="Morin E."/>
            <person name="Murat C."/>
            <person name="Riley R."/>
            <person name="Ohm R."/>
            <person name="Sun H."/>
            <person name="Tunlid A."/>
            <person name="Henrissat B."/>
            <person name="Grigoriev I.V."/>
            <person name="Hibbett D.S."/>
            <person name="Martin F."/>
        </authorList>
    </citation>
    <scope>NUCLEOTIDE SEQUENCE [LARGE SCALE GENOMIC DNA]</scope>
    <source>
        <strain evidence="7">Marx 270</strain>
    </source>
</reference>
<feature type="compositionally biased region" description="Basic and acidic residues" evidence="3">
    <location>
        <begin position="487"/>
        <end position="498"/>
    </location>
</feature>
<dbReference type="SMART" id="SM00049">
    <property type="entry name" value="DEP"/>
    <property type="match status" value="1"/>
</dbReference>
<dbReference type="InterPro" id="IPR035899">
    <property type="entry name" value="DBL_dom_sf"/>
</dbReference>
<evidence type="ECO:0000256" key="1">
    <source>
        <dbReference type="ARBA" id="ARBA00022553"/>
    </source>
</evidence>
<dbReference type="EMBL" id="KN831959">
    <property type="protein sequence ID" value="KIO07620.1"/>
    <property type="molecule type" value="Genomic_DNA"/>
</dbReference>
<dbReference type="PROSITE" id="PS50219">
    <property type="entry name" value="CNH"/>
    <property type="match status" value="1"/>
</dbReference>
<dbReference type="STRING" id="870435.A0A0C3P3K0"/>
<keyword evidence="1" id="KW-0597">Phosphoprotein</keyword>
<dbReference type="InterPro" id="IPR000591">
    <property type="entry name" value="DEP_dom"/>
</dbReference>
<evidence type="ECO:0000259" key="4">
    <source>
        <dbReference type="PROSITE" id="PS50010"/>
    </source>
</evidence>
<dbReference type="Proteomes" id="UP000054217">
    <property type="component" value="Unassembled WGS sequence"/>
</dbReference>
<keyword evidence="7" id="KW-1185">Reference proteome</keyword>
<dbReference type="PANTHER" id="PTHR46572:SF2">
    <property type="entry name" value="RHO1 GDP-GTP EXCHANGE PROTEIN 1-RELATED"/>
    <property type="match status" value="1"/>
</dbReference>
<sequence>MDRPTGPRHPPDKRHEAYESIFGRPSTSHHLLPQQGQYYHPPHPSVYHQPGYQPADKRTSHAASIRSQQSYYSQPRQSQQYQHPSYHHHHPQYPPQHPGHALVPPSTHGRAPSVVSSPHNAAGIIAPRPDDPPDPGLDALTRAGLTPAQAYRAQVNLTSNSTLPLTMTPRNGAPHGVSANDIPRIGVHLEEEIGRISLDFGSQDPHDRSSNEAYSELPWAQLTPEHSPMTSLPQTTVAAQQHRQPSPLSLASGHHSPPTAHSPPYHLQLDTTATAVKAATRSSSLSISPVSSTLVDHSTAANSLLNTSTRRSSESARTMPGPPSRRDRTGQDRTLSMSAASASLRTVVDPRSRAPIPHGFQAAGRSSPTRLPPNRIRGLSVYPALLSRVAEAFKARITLADRVKDGLTYKDAFDGREAVDKIGAIIKTTDRNLALLLGRALDAQKFFHDVTYDHRLRDSAAELYQFRTTLSPFVSGELAAANNNNDHNGDGDDEAKSPEQEYKAEITRGVSLGHGSSDSHEKDVSPATGTAEPMGRQGSESMDEVPLPTGVFTLLTDCYSPTCSRDQLCYSIACPRRLEQQARLNMKPQPGLKKQISKESLGDLVEPGTLWIHSVPQEVVNSVSDTEKKRQEAINEVIYTERDFVRDMEYLRDVWIGNLKDNDIISADRRTDFIQQVFWNIHDIIAVNTRLRDALNKRQKAYAVVERIGDIFIDIVPHFGPFVSYGAHQLYGKYEFEKEKSSNPAFAAFVETTERLPESRKLELNGYLTKPTTRLARYPLLLEAVIKHTSEDNADKQTLTQVVSMVREFLRKVNVETGKTENRFNLMQLDQQLVFRPGEHVDLRLQDPQRELVYKGSLNKRGGQGDNGDLLVYLFDHALLMVKQKSKHEQYKVHRRPIPLDLLFISVPEENAQGNNRPANRQPRTLTKRNSFNRGAPYAPAIPVRVDGKGGLAITFIHLGRKYYQLTLWASTIVSHRKWVENITKQQELLKERSTVFETVTVSEGFFTGVNKVTCAAPFGGGRHIVYGTDDGVYLTDLREPNRDPVKVLALLDVSQVDVLEDYQLLIVLSERQVVTFPLDALDPKDPTAGLRRAKRISSHTSFFKAGICLGKVLVCVVKSSPLSSTIKTLEPIDQNVRGRSKPTFRKLLQGGNDTLKLFREFYIPVESSSIHFLKTKLCVGCSKGFEIVDLESLDTQGLLDPADASLEFVRKKENLRPMAIYRIDNEFLLCYDDFAFYVNKNGWRSRQEFMVHWEGSPTGFALHYPYVLAFEPMFVEVRHVETGVMSQVIQGNNLRLLFAETPPSTSHTANLHQNTFYPTQQQGYNPYQSPPASMYGRSPSMSGYGPPAVPPQPPTMYPAPQYPMRTMMPSCRDEILMVSDDRVLTLRLANGQGFHVTSDAASTASR</sequence>
<dbReference type="Pfam" id="PF00610">
    <property type="entry name" value="DEP"/>
    <property type="match status" value="1"/>
</dbReference>
<dbReference type="SUPFAM" id="SSF48065">
    <property type="entry name" value="DBL homology domain (DH-domain)"/>
    <property type="match status" value="1"/>
</dbReference>
<evidence type="ECO:0000313" key="7">
    <source>
        <dbReference type="Proteomes" id="UP000054217"/>
    </source>
</evidence>
<organism evidence="6 7">
    <name type="scientific">Pisolithus tinctorius Marx 270</name>
    <dbReference type="NCBI Taxonomy" id="870435"/>
    <lineage>
        <taxon>Eukaryota</taxon>
        <taxon>Fungi</taxon>
        <taxon>Dikarya</taxon>
        <taxon>Basidiomycota</taxon>
        <taxon>Agaricomycotina</taxon>
        <taxon>Agaricomycetes</taxon>
        <taxon>Agaricomycetidae</taxon>
        <taxon>Boletales</taxon>
        <taxon>Sclerodermatineae</taxon>
        <taxon>Pisolithaceae</taxon>
        <taxon>Pisolithus</taxon>
    </lineage>
</organism>
<dbReference type="Gene3D" id="1.10.10.10">
    <property type="entry name" value="Winged helix-like DNA-binding domain superfamily/Winged helix DNA-binding domain"/>
    <property type="match status" value="1"/>
</dbReference>
<dbReference type="SMART" id="SM00325">
    <property type="entry name" value="RhoGEF"/>
    <property type="match status" value="1"/>
</dbReference>
<gene>
    <name evidence="6" type="ORF">M404DRAFT_997795</name>
</gene>
<dbReference type="SMART" id="SM00036">
    <property type="entry name" value="CNH"/>
    <property type="match status" value="1"/>
</dbReference>